<feature type="region of interest" description="Disordered" evidence="1">
    <location>
        <begin position="46"/>
        <end position="70"/>
    </location>
</feature>
<gene>
    <name evidence="2" type="ORF">LVJ94_34530</name>
</gene>
<reference evidence="2" key="1">
    <citation type="submission" date="2021-12" db="EMBL/GenBank/DDBJ databases">
        <title>Discovery of the Pendulisporaceae a myxobacterial family with distinct sporulation behavior and unique specialized metabolism.</title>
        <authorList>
            <person name="Garcia R."/>
            <person name="Popoff A."/>
            <person name="Bader C.D."/>
            <person name="Loehr J."/>
            <person name="Walesch S."/>
            <person name="Walt C."/>
            <person name="Boldt J."/>
            <person name="Bunk B."/>
            <person name="Haeckl F.J.F.P.J."/>
            <person name="Gunesch A.P."/>
            <person name="Birkelbach J."/>
            <person name="Nuebel U."/>
            <person name="Pietschmann T."/>
            <person name="Bach T."/>
            <person name="Mueller R."/>
        </authorList>
    </citation>
    <scope>NUCLEOTIDE SEQUENCE</scope>
    <source>
        <strain evidence="2">MSr11367</strain>
    </source>
</reference>
<dbReference type="EMBL" id="CP089983">
    <property type="protein sequence ID" value="WXB02016.1"/>
    <property type="molecule type" value="Genomic_DNA"/>
</dbReference>
<dbReference type="Proteomes" id="UP001374803">
    <property type="component" value="Chromosome"/>
</dbReference>
<organism evidence="2 3">
    <name type="scientific">Pendulispora rubella</name>
    <dbReference type="NCBI Taxonomy" id="2741070"/>
    <lineage>
        <taxon>Bacteria</taxon>
        <taxon>Pseudomonadati</taxon>
        <taxon>Myxococcota</taxon>
        <taxon>Myxococcia</taxon>
        <taxon>Myxococcales</taxon>
        <taxon>Sorangiineae</taxon>
        <taxon>Pendulisporaceae</taxon>
        <taxon>Pendulispora</taxon>
    </lineage>
</organism>
<evidence type="ECO:0000256" key="1">
    <source>
        <dbReference type="SAM" id="MobiDB-lite"/>
    </source>
</evidence>
<keyword evidence="3" id="KW-1185">Reference proteome</keyword>
<evidence type="ECO:0000313" key="3">
    <source>
        <dbReference type="Proteomes" id="UP001374803"/>
    </source>
</evidence>
<protein>
    <submittedName>
        <fullName evidence="2">Uncharacterized protein</fullName>
    </submittedName>
</protein>
<proteinExistence type="predicted"/>
<evidence type="ECO:0000313" key="2">
    <source>
        <dbReference type="EMBL" id="WXB02016.1"/>
    </source>
</evidence>
<name>A0ABZ2KTK2_9BACT</name>
<accession>A0ABZ2KTK2</accession>
<dbReference type="RefSeq" id="WP_394831642.1">
    <property type="nucleotide sequence ID" value="NZ_CP089929.1"/>
</dbReference>
<sequence>MSDDFDAFTRERNIVFATEDEFLWSFFGFVWRNLEGRRREWQALRAHGAPPEWPPSDEPDTDPPKSGRTT</sequence>